<evidence type="ECO:0000259" key="1">
    <source>
        <dbReference type="Pfam" id="PF07734"/>
    </source>
</evidence>
<name>A0AAU9RP09_THLAR</name>
<keyword evidence="3" id="KW-1185">Reference proteome</keyword>
<proteinExistence type="predicted"/>
<dbReference type="PANTHER" id="PTHR31672:SF13">
    <property type="entry name" value="F-BOX PROTEIN CPR30-LIKE"/>
    <property type="match status" value="1"/>
</dbReference>
<dbReference type="PANTHER" id="PTHR31672">
    <property type="entry name" value="BNACNNG10540D PROTEIN"/>
    <property type="match status" value="1"/>
</dbReference>
<dbReference type="Pfam" id="PF07734">
    <property type="entry name" value="FBA_1"/>
    <property type="match status" value="1"/>
</dbReference>
<dbReference type="Proteomes" id="UP000836841">
    <property type="component" value="Chromosome 2"/>
</dbReference>
<dbReference type="InterPro" id="IPR050796">
    <property type="entry name" value="SCF_F-box_component"/>
</dbReference>
<gene>
    <name evidence="2" type="ORF">TAV2_LOCUS7445</name>
</gene>
<organism evidence="2 3">
    <name type="scientific">Thlaspi arvense</name>
    <name type="common">Field penny-cress</name>
    <dbReference type="NCBI Taxonomy" id="13288"/>
    <lineage>
        <taxon>Eukaryota</taxon>
        <taxon>Viridiplantae</taxon>
        <taxon>Streptophyta</taxon>
        <taxon>Embryophyta</taxon>
        <taxon>Tracheophyta</taxon>
        <taxon>Spermatophyta</taxon>
        <taxon>Magnoliopsida</taxon>
        <taxon>eudicotyledons</taxon>
        <taxon>Gunneridae</taxon>
        <taxon>Pentapetalae</taxon>
        <taxon>rosids</taxon>
        <taxon>malvids</taxon>
        <taxon>Brassicales</taxon>
        <taxon>Brassicaceae</taxon>
        <taxon>Thlaspideae</taxon>
        <taxon>Thlaspi</taxon>
    </lineage>
</organism>
<dbReference type="InterPro" id="IPR006527">
    <property type="entry name" value="F-box-assoc_dom_typ1"/>
</dbReference>
<accession>A0AAU9RP09</accession>
<reference evidence="2 3" key="1">
    <citation type="submission" date="2022-03" db="EMBL/GenBank/DDBJ databases">
        <authorList>
            <person name="Nunn A."/>
            <person name="Chopra R."/>
            <person name="Nunn A."/>
            <person name="Contreras Garrido A."/>
        </authorList>
    </citation>
    <scope>NUCLEOTIDE SEQUENCE [LARGE SCALE GENOMIC DNA]</scope>
</reference>
<dbReference type="InterPro" id="IPR017451">
    <property type="entry name" value="F-box-assoc_interact_dom"/>
</dbReference>
<evidence type="ECO:0000313" key="2">
    <source>
        <dbReference type="EMBL" id="CAH2047158.1"/>
    </source>
</evidence>
<protein>
    <recommendedName>
        <fullName evidence="1">F-box associated beta-propeller type 1 domain-containing protein</fullName>
    </recommendedName>
</protein>
<dbReference type="NCBIfam" id="TIGR01640">
    <property type="entry name" value="F_box_assoc_1"/>
    <property type="match status" value="1"/>
</dbReference>
<evidence type="ECO:0000313" key="3">
    <source>
        <dbReference type="Proteomes" id="UP000836841"/>
    </source>
</evidence>
<dbReference type="AlphaFoldDB" id="A0AAU9RP09"/>
<dbReference type="EMBL" id="OU466858">
    <property type="protein sequence ID" value="CAH2047158.1"/>
    <property type="molecule type" value="Genomic_DNA"/>
</dbReference>
<sequence>MYSISVNLNDDDPDIKVRELALDIPSLEPKLNVVSCCNGYFLLRDTDYRAVVWNPWLKQSRMIEAKENFRLCGIGYDSCSPERIYKIAGYTFCVGRPIARKYSFYHHQDTSTNKVKMVKEKKLKVIRPLRFVIYETATNSWRYLDDVQSTAKSPGFCGSIDYNVSLNGNLYWTADNLETCFIRMLHCSKEILKPFCILPCTKNDPNHKLGSHALTVFKGDRFSFLEECSETRKIEIWVTKKKITNGDDGDDVVLIKFMSVAMPNFFYLRNEFTSYLVDDNINGKSFVMCCREKTKQACVYIVRGDMCRTIKIEKVVGELQRCCVYVPSLIPIP</sequence>
<feature type="domain" description="F-box associated beta-propeller type 1" evidence="1">
    <location>
        <begin position="1"/>
        <end position="332"/>
    </location>
</feature>